<dbReference type="RefSeq" id="WP_341266661.1">
    <property type="nucleotide sequence ID" value="NZ_CP146843.1"/>
</dbReference>
<keyword evidence="1" id="KW-0175">Coiled coil</keyword>
<sequence>MNFFKKYWIVILIIFVFIVGIALLGINKLNKNPQNKDSEDAILNNLDFLPSQDKMKIKQKRKEIKELEKEFSNLIQQCKITKNFDPSKPIKNEDKLGTILFLKQQRLNSLIYNFELPYIFEGVDITKEHLKLMITTDNFFEREILDLRKNIYELKQETAPPKPKIQITQEKYDKIKSYILSENENAFLTLNLPEEEKTIIDKIKQTLIKNIEHSKNVFQPEINQQQEKCNDLCKQIIKLDPQESRNKIERLNSQLYLAENYKKNLEKNLNKSLEENKNVAITSKFDLSLNSLYKITSTEG</sequence>
<keyword evidence="2" id="KW-0812">Transmembrane</keyword>
<keyword evidence="4" id="KW-1185">Reference proteome</keyword>
<proteinExistence type="predicted"/>
<feature type="transmembrane region" description="Helical" evidence="2">
    <location>
        <begin position="7"/>
        <end position="26"/>
    </location>
</feature>
<feature type="coiled-coil region" evidence="1">
    <location>
        <begin position="248"/>
        <end position="282"/>
    </location>
</feature>
<dbReference type="Proteomes" id="UP001484199">
    <property type="component" value="Chromosome"/>
</dbReference>
<evidence type="ECO:0000256" key="1">
    <source>
        <dbReference type="SAM" id="Coils"/>
    </source>
</evidence>
<keyword evidence="2" id="KW-0472">Membrane</keyword>
<gene>
    <name evidence="3" type="ORF">AshY1_01050</name>
</gene>
<dbReference type="EMBL" id="CP146843">
    <property type="protein sequence ID" value="WYY26253.1"/>
    <property type="molecule type" value="Genomic_DNA"/>
</dbReference>
<evidence type="ECO:0008006" key="5">
    <source>
        <dbReference type="Google" id="ProtNLM"/>
    </source>
</evidence>
<accession>A0ABZ2U8G3</accession>
<organism evidence="3 4">
    <name type="scientific">Ash yellows phytoplasma</name>
    <dbReference type="NCBI Taxonomy" id="35780"/>
    <lineage>
        <taxon>Bacteria</taxon>
        <taxon>Bacillati</taxon>
        <taxon>Mycoplasmatota</taxon>
        <taxon>Mollicutes</taxon>
        <taxon>Acholeplasmatales</taxon>
        <taxon>Acholeplasmataceae</taxon>
        <taxon>Candidatus Phytoplasma</taxon>
        <taxon>16SrVII (Ash yellows group)</taxon>
    </lineage>
</organism>
<evidence type="ECO:0000256" key="2">
    <source>
        <dbReference type="SAM" id="Phobius"/>
    </source>
</evidence>
<protein>
    <recommendedName>
        <fullName evidence="5">Effector</fullName>
    </recommendedName>
</protein>
<evidence type="ECO:0000313" key="3">
    <source>
        <dbReference type="EMBL" id="WYY26253.1"/>
    </source>
</evidence>
<evidence type="ECO:0000313" key="4">
    <source>
        <dbReference type="Proteomes" id="UP001484199"/>
    </source>
</evidence>
<reference evidence="3" key="1">
    <citation type="submission" date="2024-03" db="EMBL/GenBank/DDBJ databases">
        <title>The Complete Genome of 'Candidatus Phytoplasma fraxini' AshY1 from the Ash Yellows Group.</title>
        <authorList>
            <person name="Boehm J.W."/>
            <person name="Huettel B."/>
            <person name="Schneider B."/>
            <person name="Kube M."/>
        </authorList>
    </citation>
    <scope>NUCLEOTIDE SEQUENCE [LARGE SCALE GENOMIC DNA]</scope>
    <source>
        <strain evidence="3">AshY1</strain>
    </source>
</reference>
<name>A0ABZ2U8G3_ASHYP</name>
<keyword evidence="2" id="KW-1133">Transmembrane helix</keyword>